<dbReference type="GO" id="GO:0004672">
    <property type="term" value="F:protein kinase activity"/>
    <property type="evidence" value="ECO:0007669"/>
    <property type="project" value="InterPro"/>
</dbReference>
<reference evidence="8" key="1">
    <citation type="submission" date="2020-11" db="EMBL/GenBank/DDBJ databases">
        <authorList>
            <person name="Tran Van P."/>
        </authorList>
    </citation>
    <scope>NUCLEOTIDE SEQUENCE</scope>
</reference>
<protein>
    <recommendedName>
        <fullName evidence="7">Protein kinase domain-containing protein</fullName>
    </recommendedName>
</protein>
<dbReference type="OrthoDB" id="61110at2759"/>
<evidence type="ECO:0000256" key="4">
    <source>
        <dbReference type="ARBA" id="ARBA00022840"/>
    </source>
</evidence>
<feature type="repeat" description="RCC1" evidence="5">
    <location>
        <begin position="10"/>
        <end position="61"/>
    </location>
</feature>
<sequence>HNILFITRDDQVYGLGLNYWGSLGLGHNIPVESPESIPELNHQNIREFICGTTFVLALTGDSQVLAWGHNDCGQLAREPARGGTTAYLKPERIAFFTNNKFITQLSCSYNHALALTSDGDVYGWGNNRRGQVGCGDVDDLEYIATPIRVKFTNNYKIKIKAIYCSGIHSSFALTVDGYVFSWGNNNCHHLGHDIPECVLKPQIITNIFNIQTVCPYGHRTYFLTNEGLVYFCGLHTNRQNVDLIQKTPKLSDIKHNFRDLWQIQSYHKDMPFITALKKHNLNNNKTNIVYMIVESNQTIETKYEKFDVKHETKAIEVTPKPVIKTSEVIQNNKIEVTEVIPKPKTEVTEVIPKPMPRQRNPVKTQPIIEKRISNEDMNHSSDSYYNNTFEELSVVGSGGFGTVYKVKHRFNQRLYAIKLIVLKESMAELNDRLLNETKNELKLRSEYVIQYTTSWLEDNNRLYIQMEYCSHSLHDILAAKAPVFGRQSPTKPMQSHEYYVSSELFRELLECVQYLHAVWPQVIHRGLKPRNILYTENAKRTGRFLKLSDFGLGNVFTAEHMDPKWTGSNKSDALYMAPEVIGSDDPNRFTTKSDVFSVGVIGQHVFDINIKDKKSVKVYEKTELNECFKQLWDVLTAMTAPDAVNRPECSQVLQNSIKWSISTPIAKNGYDLNAILAKTAKQNDYQFIHKYILHKIKS</sequence>
<dbReference type="InterPro" id="IPR017441">
    <property type="entry name" value="Protein_kinase_ATP_BS"/>
</dbReference>
<dbReference type="GO" id="GO:0005737">
    <property type="term" value="C:cytoplasm"/>
    <property type="evidence" value="ECO:0007669"/>
    <property type="project" value="TreeGrafter"/>
</dbReference>
<organism evidence="8">
    <name type="scientific">Oppiella nova</name>
    <dbReference type="NCBI Taxonomy" id="334625"/>
    <lineage>
        <taxon>Eukaryota</taxon>
        <taxon>Metazoa</taxon>
        <taxon>Ecdysozoa</taxon>
        <taxon>Arthropoda</taxon>
        <taxon>Chelicerata</taxon>
        <taxon>Arachnida</taxon>
        <taxon>Acari</taxon>
        <taxon>Acariformes</taxon>
        <taxon>Sarcoptiformes</taxon>
        <taxon>Oribatida</taxon>
        <taxon>Brachypylina</taxon>
        <taxon>Oppioidea</taxon>
        <taxon>Oppiidae</taxon>
        <taxon>Oppiella</taxon>
    </lineage>
</organism>
<evidence type="ECO:0000256" key="3">
    <source>
        <dbReference type="ARBA" id="ARBA00022777"/>
    </source>
</evidence>
<dbReference type="InterPro" id="IPR050339">
    <property type="entry name" value="CC_SR_Kinase"/>
</dbReference>
<dbReference type="EMBL" id="OC932615">
    <property type="protein sequence ID" value="CAD7659583.1"/>
    <property type="molecule type" value="Genomic_DNA"/>
</dbReference>
<dbReference type="PRINTS" id="PR00633">
    <property type="entry name" value="RCCNDNSATION"/>
</dbReference>
<dbReference type="Gene3D" id="3.30.200.20">
    <property type="entry name" value="Phosphorylase Kinase, domain 1"/>
    <property type="match status" value="1"/>
</dbReference>
<gene>
    <name evidence="8" type="ORF">ONB1V03_LOCUS16178</name>
</gene>
<dbReference type="Gene3D" id="2.130.10.30">
    <property type="entry name" value="Regulator of chromosome condensation 1/beta-lactamase-inhibitor protein II"/>
    <property type="match status" value="1"/>
</dbReference>
<dbReference type="Gene3D" id="1.10.510.10">
    <property type="entry name" value="Transferase(Phosphotransferase) domain 1"/>
    <property type="match status" value="1"/>
</dbReference>
<feature type="non-terminal residue" evidence="8">
    <location>
        <position position="1"/>
    </location>
</feature>
<evidence type="ECO:0000259" key="7">
    <source>
        <dbReference type="PROSITE" id="PS50011"/>
    </source>
</evidence>
<dbReference type="PANTHER" id="PTHR11042">
    <property type="entry name" value="EUKARYOTIC TRANSLATION INITIATION FACTOR 2-ALPHA KINASE EIF2-ALPHA KINASE -RELATED"/>
    <property type="match status" value="1"/>
</dbReference>
<dbReference type="Proteomes" id="UP000728032">
    <property type="component" value="Unassembled WGS sequence"/>
</dbReference>
<dbReference type="InterPro" id="IPR011009">
    <property type="entry name" value="Kinase-like_dom_sf"/>
</dbReference>
<feature type="repeat" description="RCC1" evidence="5">
    <location>
        <begin position="62"/>
        <end position="118"/>
    </location>
</feature>
<evidence type="ECO:0000256" key="2">
    <source>
        <dbReference type="ARBA" id="ARBA00022741"/>
    </source>
</evidence>
<dbReference type="GO" id="GO:0005634">
    <property type="term" value="C:nucleus"/>
    <property type="evidence" value="ECO:0007669"/>
    <property type="project" value="TreeGrafter"/>
</dbReference>
<keyword evidence="9" id="KW-1185">Reference proteome</keyword>
<dbReference type="InterPro" id="IPR009091">
    <property type="entry name" value="RCC1/BLIP-II"/>
</dbReference>
<feature type="binding site" evidence="6">
    <location>
        <position position="423"/>
    </location>
    <ligand>
        <name>ATP</name>
        <dbReference type="ChEBI" id="CHEBI:30616"/>
    </ligand>
</feature>
<dbReference type="SUPFAM" id="SSF50985">
    <property type="entry name" value="RCC1/BLIP-II"/>
    <property type="match status" value="1"/>
</dbReference>
<dbReference type="SUPFAM" id="SSF56112">
    <property type="entry name" value="Protein kinase-like (PK-like)"/>
    <property type="match status" value="1"/>
</dbReference>
<dbReference type="Pfam" id="PF00069">
    <property type="entry name" value="Pkinase"/>
    <property type="match status" value="1"/>
</dbReference>
<evidence type="ECO:0000256" key="1">
    <source>
        <dbReference type="ARBA" id="ARBA00022679"/>
    </source>
</evidence>
<feature type="domain" description="Protein kinase" evidence="7">
    <location>
        <begin position="389"/>
        <end position="660"/>
    </location>
</feature>
<evidence type="ECO:0000313" key="8">
    <source>
        <dbReference type="EMBL" id="CAD7659583.1"/>
    </source>
</evidence>
<dbReference type="PROSITE" id="PS00107">
    <property type="entry name" value="PROTEIN_KINASE_ATP"/>
    <property type="match status" value="1"/>
</dbReference>
<keyword evidence="3" id="KW-0418">Kinase</keyword>
<dbReference type="EMBL" id="CAJPVJ010017790">
    <property type="protein sequence ID" value="CAG2176745.1"/>
    <property type="molecule type" value="Genomic_DNA"/>
</dbReference>
<dbReference type="Pfam" id="PF00415">
    <property type="entry name" value="RCC1"/>
    <property type="match status" value="2"/>
</dbReference>
<keyword evidence="2 6" id="KW-0547">Nucleotide-binding</keyword>
<dbReference type="PROSITE" id="PS50012">
    <property type="entry name" value="RCC1_3"/>
    <property type="match status" value="4"/>
</dbReference>
<feature type="non-terminal residue" evidence="8">
    <location>
        <position position="698"/>
    </location>
</feature>
<feature type="repeat" description="RCC1" evidence="5">
    <location>
        <begin position="119"/>
        <end position="175"/>
    </location>
</feature>
<evidence type="ECO:0000256" key="6">
    <source>
        <dbReference type="PROSITE-ProRule" id="PRU10141"/>
    </source>
</evidence>
<evidence type="ECO:0000256" key="5">
    <source>
        <dbReference type="PROSITE-ProRule" id="PRU00235"/>
    </source>
</evidence>
<dbReference type="Pfam" id="PF13540">
    <property type="entry name" value="RCC1_2"/>
    <property type="match status" value="1"/>
</dbReference>
<feature type="repeat" description="RCC1" evidence="5">
    <location>
        <begin position="177"/>
        <end position="226"/>
    </location>
</feature>
<keyword evidence="1" id="KW-0808">Transferase</keyword>
<dbReference type="PROSITE" id="PS50011">
    <property type="entry name" value="PROTEIN_KINASE_DOM"/>
    <property type="match status" value="1"/>
</dbReference>
<evidence type="ECO:0000313" key="9">
    <source>
        <dbReference type="Proteomes" id="UP000728032"/>
    </source>
</evidence>
<name>A0A7R9MI03_9ACAR</name>
<proteinExistence type="predicted"/>
<dbReference type="InterPro" id="IPR000408">
    <property type="entry name" value="Reg_chr_condens"/>
</dbReference>
<dbReference type="GO" id="GO:0005524">
    <property type="term" value="F:ATP binding"/>
    <property type="evidence" value="ECO:0007669"/>
    <property type="project" value="UniProtKB-UniRule"/>
</dbReference>
<dbReference type="InterPro" id="IPR000719">
    <property type="entry name" value="Prot_kinase_dom"/>
</dbReference>
<keyword evidence="4 6" id="KW-0067">ATP-binding</keyword>
<dbReference type="AlphaFoldDB" id="A0A7R9MI03"/>
<accession>A0A7R9MI03</accession>